<protein>
    <recommendedName>
        <fullName evidence="2">Aminoglycoside phosphotransferase domain-containing protein</fullName>
    </recommendedName>
</protein>
<evidence type="ECO:0000313" key="4">
    <source>
        <dbReference type="Proteomes" id="UP001175001"/>
    </source>
</evidence>
<gene>
    <name evidence="3" type="ORF">DIS24_g12175</name>
</gene>
<dbReference type="InterPro" id="IPR051678">
    <property type="entry name" value="AGP_Transferase"/>
</dbReference>
<feature type="domain" description="Aminoglycoside phosphotransferase" evidence="2">
    <location>
        <begin position="149"/>
        <end position="385"/>
    </location>
</feature>
<keyword evidence="4" id="KW-1185">Reference proteome</keyword>
<evidence type="ECO:0000313" key="3">
    <source>
        <dbReference type="EMBL" id="KAK0609869.1"/>
    </source>
</evidence>
<dbReference type="SUPFAM" id="SSF56112">
    <property type="entry name" value="Protein kinase-like (PK-like)"/>
    <property type="match status" value="1"/>
</dbReference>
<feature type="region of interest" description="Disordered" evidence="1">
    <location>
        <begin position="1"/>
        <end position="20"/>
    </location>
</feature>
<accession>A0AA39U2Q8</accession>
<evidence type="ECO:0000256" key="1">
    <source>
        <dbReference type="SAM" id="MobiDB-lite"/>
    </source>
</evidence>
<evidence type="ECO:0000259" key="2">
    <source>
        <dbReference type="Pfam" id="PF01636"/>
    </source>
</evidence>
<comment type="caution">
    <text evidence="3">The sequence shown here is derived from an EMBL/GenBank/DDBJ whole genome shotgun (WGS) entry which is preliminary data.</text>
</comment>
<proteinExistence type="predicted"/>
<sequence length="497" mass="57324">MASSQPISEDDGSDSNVPLHIDAVDAASSDEALDNLSEKGDIAPPLCVSYSDPPNLSTKLIEGKMKWEYDCWDHDYDAQWVSEPDLDAIKEIAQSHYQISGLPNDDITVTFLAEGAFHKIYTITSTDATGTLHQCIFRCGLPICPWYKLQAEVAIMEFVRRNTKTIPVPKVFAFDSSMNNPVGLEWMLMEKVNGRSYRDVEDDLQFDAKVKVHRQAAEWMDELSRLKFDSIGRLYHDWKRPLTDKDSYKVGPLCTNEFNSDLRLDYNVNRGPYRSFESLYHAYLNMHLSEVHDPRHRQRIKAWNKQEEMEAAGEEIKEEVTETQHSLESLERIPQLCFILQSILPTALEGKKLGPGSTTLHNFDISKNNILIDDAGNPLALIDWEVTWLTIPNSINRYPPLVNKYAQGKEPAPWDSDEQKDEERLKEEKDWEEVLLKREFDRRLEELDSAHLKTGTGQDPELTALDHFFSMIDSMDMEYLTQNHWVKSMRDKMRKVF</sequence>
<name>A0AA39U2Q8_9PEZI</name>
<feature type="region of interest" description="Disordered" evidence="1">
    <location>
        <begin position="407"/>
        <end position="426"/>
    </location>
</feature>
<dbReference type="PANTHER" id="PTHR21310">
    <property type="entry name" value="AMINOGLYCOSIDE PHOSPHOTRANSFERASE-RELATED-RELATED"/>
    <property type="match status" value="1"/>
</dbReference>
<organism evidence="3 4">
    <name type="scientific">Lasiodiplodia hormozganensis</name>
    <dbReference type="NCBI Taxonomy" id="869390"/>
    <lineage>
        <taxon>Eukaryota</taxon>
        <taxon>Fungi</taxon>
        <taxon>Dikarya</taxon>
        <taxon>Ascomycota</taxon>
        <taxon>Pezizomycotina</taxon>
        <taxon>Dothideomycetes</taxon>
        <taxon>Dothideomycetes incertae sedis</taxon>
        <taxon>Botryosphaeriales</taxon>
        <taxon>Botryosphaeriaceae</taxon>
        <taxon>Lasiodiplodia</taxon>
    </lineage>
</organism>
<dbReference type="AlphaFoldDB" id="A0AA39U2Q8"/>
<dbReference type="Proteomes" id="UP001175001">
    <property type="component" value="Unassembled WGS sequence"/>
</dbReference>
<reference evidence="3" key="1">
    <citation type="submission" date="2023-06" db="EMBL/GenBank/DDBJ databases">
        <title>Multi-omics analyses reveal the molecular pathogenesis toolkit of Lasiodiplodia hormozganensis, a cross-kingdom pathogen.</title>
        <authorList>
            <person name="Felix C."/>
            <person name="Meneses R."/>
            <person name="Goncalves M.F.M."/>
            <person name="Tilleman L."/>
            <person name="Duarte A.S."/>
            <person name="Jorrin-Novo J.V."/>
            <person name="Van De Peer Y."/>
            <person name="Deforce D."/>
            <person name="Van Nieuwerburgh F."/>
            <person name="Esteves A.C."/>
            <person name="Alves A."/>
        </authorList>
    </citation>
    <scope>NUCLEOTIDE SEQUENCE</scope>
    <source>
        <strain evidence="3">CBS 339.90</strain>
    </source>
</reference>
<dbReference type="InterPro" id="IPR011009">
    <property type="entry name" value="Kinase-like_dom_sf"/>
</dbReference>
<dbReference type="PANTHER" id="PTHR21310:SF13">
    <property type="entry name" value="AMINOGLYCOSIDE PHOSPHOTRANSFERASE DOMAIN-CONTAINING PROTEIN"/>
    <property type="match status" value="1"/>
</dbReference>
<dbReference type="Pfam" id="PF01636">
    <property type="entry name" value="APH"/>
    <property type="match status" value="1"/>
</dbReference>
<dbReference type="EMBL" id="JAUJDW010000232">
    <property type="protein sequence ID" value="KAK0609869.1"/>
    <property type="molecule type" value="Genomic_DNA"/>
</dbReference>
<dbReference type="InterPro" id="IPR002575">
    <property type="entry name" value="Aminoglycoside_PTrfase"/>
</dbReference>